<gene>
    <name evidence="2" type="ORF">L2X98_31085</name>
</gene>
<dbReference type="NCBIfam" id="NF033788">
    <property type="entry name" value="HTH_metalloreg"/>
    <property type="match status" value="1"/>
</dbReference>
<accession>A0ABY5NI85</accession>
<evidence type="ECO:0000259" key="1">
    <source>
        <dbReference type="PROSITE" id="PS50987"/>
    </source>
</evidence>
<evidence type="ECO:0000313" key="2">
    <source>
        <dbReference type="EMBL" id="UUT34863.1"/>
    </source>
</evidence>
<dbReference type="PANTHER" id="PTHR38600:SF2">
    <property type="entry name" value="SLL0088 PROTEIN"/>
    <property type="match status" value="1"/>
</dbReference>
<dbReference type="EMBL" id="CP091139">
    <property type="protein sequence ID" value="UUT34863.1"/>
    <property type="molecule type" value="Genomic_DNA"/>
</dbReference>
<dbReference type="Gene3D" id="1.10.10.10">
    <property type="entry name" value="Winged helix-like DNA-binding domain superfamily/Winged helix DNA-binding domain"/>
    <property type="match status" value="1"/>
</dbReference>
<sequence length="116" mass="12416">MPPTADARLDAVAAAIASRPRRMLIDRLAEGPATMSALAETIGSSMPATLKHLALLTESGIVARRKQGRTVTFSLVPGSLEPLQDWALSTTLMWSAQLNRFAMLAGSTAQPEEEQQ</sequence>
<reference evidence="2" key="1">
    <citation type="submission" date="2022-01" db="EMBL/GenBank/DDBJ databases">
        <title>Microbacterium eymi and Microbacterium rhizovicinus sp. nov., isolated from the rhizospheric soil of Elymus tsukushiensis, a plant native to the Dokdo Islands, Republic of Korea.</title>
        <authorList>
            <person name="Hwang Y.J."/>
        </authorList>
    </citation>
    <scope>NUCLEOTIDE SEQUENCE</scope>
    <source>
        <strain evidence="2">KUDC0405</strain>
    </source>
</reference>
<dbReference type="SUPFAM" id="SSF46785">
    <property type="entry name" value="Winged helix' DNA-binding domain"/>
    <property type="match status" value="1"/>
</dbReference>
<keyword evidence="3" id="KW-1185">Reference proteome</keyword>
<dbReference type="InterPro" id="IPR011991">
    <property type="entry name" value="ArsR-like_HTH"/>
</dbReference>
<proteinExistence type="predicted"/>
<dbReference type="Proteomes" id="UP001054811">
    <property type="component" value="Chromosome"/>
</dbReference>
<name>A0ABY5NI85_9MICO</name>
<dbReference type="Pfam" id="PF12840">
    <property type="entry name" value="HTH_20"/>
    <property type="match status" value="1"/>
</dbReference>
<dbReference type="SMART" id="SM00418">
    <property type="entry name" value="HTH_ARSR"/>
    <property type="match status" value="1"/>
</dbReference>
<feature type="domain" description="HTH arsR-type" evidence="1">
    <location>
        <begin position="1"/>
        <end position="95"/>
    </location>
</feature>
<protein>
    <submittedName>
        <fullName evidence="2">Metalloregulator ArsR/SmtB family transcription factor</fullName>
    </submittedName>
</protein>
<organism evidence="2 3">
    <name type="scientific">Microbacterium elymi</name>
    <dbReference type="NCBI Taxonomy" id="2909587"/>
    <lineage>
        <taxon>Bacteria</taxon>
        <taxon>Bacillati</taxon>
        <taxon>Actinomycetota</taxon>
        <taxon>Actinomycetes</taxon>
        <taxon>Micrococcales</taxon>
        <taxon>Microbacteriaceae</taxon>
        <taxon>Microbacterium</taxon>
    </lineage>
</organism>
<dbReference type="PROSITE" id="PS50987">
    <property type="entry name" value="HTH_ARSR_2"/>
    <property type="match status" value="1"/>
</dbReference>
<dbReference type="InterPro" id="IPR036388">
    <property type="entry name" value="WH-like_DNA-bd_sf"/>
</dbReference>
<dbReference type="PANTHER" id="PTHR38600">
    <property type="entry name" value="TRANSCRIPTIONAL REGULATORY PROTEIN"/>
    <property type="match status" value="1"/>
</dbReference>
<dbReference type="InterPro" id="IPR036390">
    <property type="entry name" value="WH_DNA-bd_sf"/>
</dbReference>
<evidence type="ECO:0000313" key="3">
    <source>
        <dbReference type="Proteomes" id="UP001054811"/>
    </source>
</evidence>
<dbReference type="InterPro" id="IPR001845">
    <property type="entry name" value="HTH_ArsR_DNA-bd_dom"/>
</dbReference>
<dbReference type="CDD" id="cd00090">
    <property type="entry name" value="HTH_ARSR"/>
    <property type="match status" value="1"/>
</dbReference>